<feature type="region of interest" description="Disordered" evidence="3">
    <location>
        <begin position="355"/>
        <end position="374"/>
    </location>
</feature>
<dbReference type="PRINTS" id="PR00793">
    <property type="entry name" value="PROAMNOPTASE"/>
</dbReference>
<dbReference type="Proteomes" id="UP000256727">
    <property type="component" value="Unassembled WGS sequence"/>
</dbReference>
<dbReference type="InterPro" id="IPR002410">
    <property type="entry name" value="Peptidase_S33"/>
</dbReference>
<comment type="similarity">
    <text evidence="1">Belongs to the peptidase S33 family.</text>
</comment>
<evidence type="ECO:0000259" key="4">
    <source>
        <dbReference type="Pfam" id="PF00561"/>
    </source>
</evidence>
<accession>A0A3D9L9J1</accession>
<sequence>MMVGVPGDPRTFARPAEVIASGVCTHSAGPSSRLLDGTRITDHWFEVPLDHARPEGARIRVYAREYVSGTHPDSTAPEDTAADAEDGLPWLLFLQGGPGGKGVRQAQLGGWMKEASQRFRILMLDQRGTGLSTPANRNTLPLIGTPEEQADYLVHFRAPSIVQDAELIRLMLGAEPWTVFGQSFGGFCALSYLSWHPEGMSRALITGGLAPLDGPADRVYRATYQRMRARNEEYFGRFPADRQILGRVYDAVRAGKTGAAPSVVLPDGSPVTVGRVQVLGMFLGGNTRMDQLHYLLQEAFEQEPAAAGTFTEAVTNSLTDTFLHGLYQQVSRATNPLYLVMHESIYAQPVQVSRAQPVTPPSTSPSTSPLTPPLTPPVVDAADTAWAAQRLLRSSPDLADFDPARTAHPLLTGEMVFDWYADLDPALRPLQAVTEELARRTDWGPLYDPGVLAANTVPTAAAVYTHDVYVDRDLSLETASRVRGLHVWETDEFHHDGIGDDGPAILRRLLSLTDGSP</sequence>
<dbReference type="Gene3D" id="3.40.50.1820">
    <property type="entry name" value="alpha/beta hydrolase"/>
    <property type="match status" value="1"/>
</dbReference>
<evidence type="ECO:0000313" key="6">
    <source>
        <dbReference type="Proteomes" id="UP000256727"/>
    </source>
</evidence>
<name>A0A3D9L9J1_9MICC</name>
<dbReference type="PANTHER" id="PTHR43248:SF2">
    <property type="entry name" value="PROLYL AMINOPEPTIDASE"/>
    <property type="match status" value="1"/>
</dbReference>
<evidence type="ECO:0000313" key="5">
    <source>
        <dbReference type="EMBL" id="REE03028.1"/>
    </source>
</evidence>
<reference evidence="5 6" key="1">
    <citation type="submission" date="2018-07" db="EMBL/GenBank/DDBJ databases">
        <title>Sequencing the genomes of 1000 actinobacteria strains.</title>
        <authorList>
            <person name="Klenk H.-P."/>
        </authorList>
    </citation>
    <scope>NUCLEOTIDE SEQUENCE [LARGE SCALE GENOMIC DNA]</scope>
    <source>
        <strain evidence="5 6">DSM 14442</strain>
    </source>
</reference>
<dbReference type="GO" id="GO:0006508">
    <property type="term" value="P:proteolysis"/>
    <property type="evidence" value="ECO:0007669"/>
    <property type="project" value="InterPro"/>
</dbReference>
<feature type="domain" description="AB hydrolase-1" evidence="4">
    <location>
        <begin position="89"/>
        <end position="233"/>
    </location>
</feature>
<dbReference type="RefSeq" id="WP_115931219.1">
    <property type="nucleotide sequence ID" value="NZ_QREH01000001.1"/>
</dbReference>
<dbReference type="GO" id="GO:0004177">
    <property type="term" value="F:aminopeptidase activity"/>
    <property type="evidence" value="ECO:0007669"/>
    <property type="project" value="UniProtKB-EC"/>
</dbReference>
<evidence type="ECO:0000256" key="3">
    <source>
        <dbReference type="SAM" id="MobiDB-lite"/>
    </source>
</evidence>
<dbReference type="InterPro" id="IPR000073">
    <property type="entry name" value="AB_hydrolase_1"/>
</dbReference>
<keyword evidence="2 5" id="KW-0378">Hydrolase</keyword>
<comment type="caution">
    <text evidence="5">The sequence shown here is derived from an EMBL/GenBank/DDBJ whole genome shotgun (WGS) entry which is preliminary data.</text>
</comment>
<protein>
    <submittedName>
        <fullName evidence="5">Alpha/beta hydrolase family protein</fullName>
    </submittedName>
</protein>
<dbReference type="InterPro" id="IPR029058">
    <property type="entry name" value="AB_hydrolase_fold"/>
</dbReference>
<gene>
    <name evidence="5" type="ORF">C8E99_0828</name>
</gene>
<evidence type="ECO:0000256" key="1">
    <source>
        <dbReference type="ARBA" id="ARBA00010088"/>
    </source>
</evidence>
<dbReference type="Pfam" id="PF00561">
    <property type="entry name" value="Abhydrolase_1"/>
    <property type="match status" value="1"/>
</dbReference>
<dbReference type="AlphaFoldDB" id="A0A3D9L9J1"/>
<dbReference type="EMBL" id="QREH01000001">
    <property type="protein sequence ID" value="REE03028.1"/>
    <property type="molecule type" value="Genomic_DNA"/>
</dbReference>
<organism evidence="5 6">
    <name type="scientific">Citricoccus muralis</name>
    <dbReference type="NCBI Taxonomy" id="169134"/>
    <lineage>
        <taxon>Bacteria</taxon>
        <taxon>Bacillati</taxon>
        <taxon>Actinomycetota</taxon>
        <taxon>Actinomycetes</taxon>
        <taxon>Micrococcales</taxon>
        <taxon>Micrococcaceae</taxon>
        <taxon>Citricoccus</taxon>
    </lineage>
</organism>
<dbReference type="SUPFAM" id="SSF53474">
    <property type="entry name" value="alpha/beta-Hydrolases"/>
    <property type="match status" value="1"/>
</dbReference>
<dbReference type="OrthoDB" id="9796770at2"/>
<dbReference type="PANTHER" id="PTHR43248">
    <property type="entry name" value="2-SUCCINYL-6-HYDROXY-2,4-CYCLOHEXADIENE-1-CARBOXYLATE SYNTHASE"/>
    <property type="match status" value="1"/>
</dbReference>
<dbReference type="InterPro" id="IPR051601">
    <property type="entry name" value="Serine_prot/Carboxylest_S33"/>
</dbReference>
<proteinExistence type="inferred from homology"/>
<keyword evidence="6" id="KW-1185">Reference proteome</keyword>
<evidence type="ECO:0000256" key="2">
    <source>
        <dbReference type="ARBA" id="ARBA00022801"/>
    </source>
</evidence>